<dbReference type="Gene3D" id="1.10.260.40">
    <property type="entry name" value="lambda repressor-like DNA-binding domains"/>
    <property type="match status" value="1"/>
</dbReference>
<comment type="caution">
    <text evidence="2">The sequence shown here is derived from an EMBL/GenBank/DDBJ whole genome shotgun (WGS) entry which is preliminary data.</text>
</comment>
<name>A0ABU7KH54_9ACTN</name>
<dbReference type="RefSeq" id="WP_330095327.1">
    <property type="nucleotide sequence ID" value="NZ_JAUZMY010000054.1"/>
</dbReference>
<dbReference type="SMART" id="SM00530">
    <property type="entry name" value="HTH_XRE"/>
    <property type="match status" value="1"/>
</dbReference>
<dbReference type="InterPro" id="IPR001387">
    <property type="entry name" value="Cro/C1-type_HTH"/>
</dbReference>
<dbReference type="SUPFAM" id="SSF47413">
    <property type="entry name" value="lambda repressor-like DNA-binding domains"/>
    <property type="match status" value="1"/>
</dbReference>
<dbReference type="PROSITE" id="PS50943">
    <property type="entry name" value="HTH_CROC1"/>
    <property type="match status" value="1"/>
</dbReference>
<reference evidence="2 3" key="1">
    <citation type="submission" date="2023-08" db="EMBL/GenBank/DDBJ databases">
        <authorList>
            <person name="Girao M."/>
            <person name="Carvalho M.F."/>
        </authorList>
    </citation>
    <scope>NUCLEOTIDE SEQUENCE [LARGE SCALE GENOMIC DNA]</scope>
    <source>
        <strain evidence="2 3">CT-R113</strain>
    </source>
</reference>
<protein>
    <submittedName>
        <fullName evidence="2">Helix-turn-helix domain-containing protein</fullName>
    </submittedName>
</protein>
<accession>A0ABU7KH54</accession>
<feature type="domain" description="HTH cro/C1-type" evidence="1">
    <location>
        <begin position="14"/>
        <end position="68"/>
    </location>
</feature>
<dbReference type="InterPro" id="IPR010982">
    <property type="entry name" value="Lambda_DNA-bd_dom_sf"/>
</dbReference>
<gene>
    <name evidence="2" type="ORF">Q8791_30545</name>
</gene>
<keyword evidence="3" id="KW-1185">Reference proteome</keyword>
<evidence type="ECO:0000259" key="1">
    <source>
        <dbReference type="PROSITE" id="PS50943"/>
    </source>
</evidence>
<sequence>MARGAGPPLDPARLRAARAGAGLTQAALAAAAGLHRAQIIDYEHGRARPELHRLAALAAATGAGVADLVEDGALPPGLAGLRSGAGLTLAAAADAVAAHLPEQTPIACSRPVLGRAEKGALPPSWRPEAAGAMVRNALGVAYRAAAADVEAAWATTFDGPVIPNPTPVPWTPPRPGTETLADLRRMADMDHAQAASALTVDAGGLAALEDGAELQGWTTADAGRLLPALATAYAVPVRMVLDAWMRTRPGEVPEIPLPRRRGPSSAALETWEALNPRQRLYLGEIMRDERMAQAEQWLRRYHHLRPDPAQVWRSLPLALAAPVELVGHTRLQQRLRDAGVHDPGAGSTVHALARRNLLTVTRDTVVVPSVGEVEQVSVTLTRAGRAAARAGLGEPAATRPPGHLLSEWLWRHLVRVAHTGDEGLHENELAGKPLFHLAVGYRRRPGGHPARGLIESRPVMAPQGTHVLEYRWHLTEVGRAHLVAYWEVYADLYPEVDTEADGRV</sequence>
<evidence type="ECO:0000313" key="3">
    <source>
        <dbReference type="Proteomes" id="UP001356095"/>
    </source>
</evidence>
<proteinExistence type="predicted"/>
<dbReference type="Pfam" id="PF01381">
    <property type="entry name" value="HTH_3"/>
    <property type="match status" value="1"/>
</dbReference>
<dbReference type="Proteomes" id="UP001356095">
    <property type="component" value="Unassembled WGS sequence"/>
</dbReference>
<dbReference type="EMBL" id="JAUZMY010000054">
    <property type="protein sequence ID" value="MEE2041570.1"/>
    <property type="molecule type" value="Genomic_DNA"/>
</dbReference>
<evidence type="ECO:0000313" key="2">
    <source>
        <dbReference type="EMBL" id="MEE2041570.1"/>
    </source>
</evidence>
<organism evidence="2 3">
    <name type="scientific">Nocardiopsis codii</name>
    <dbReference type="NCBI Taxonomy" id="3065942"/>
    <lineage>
        <taxon>Bacteria</taxon>
        <taxon>Bacillati</taxon>
        <taxon>Actinomycetota</taxon>
        <taxon>Actinomycetes</taxon>
        <taxon>Streptosporangiales</taxon>
        <taxon>Nocardiopsidaceae</taxon>
        <taxon>Nocardiopsis</taxon>
    </lineage>
</organism>